<feature type="compositionally biased region" description="Basic and acidic residues" evidence="10">
    <location>
        <begin position="96"/>
        <end position="107"/>
    </location>
</feature>
<accession>A0AAG5D5U3</accession>
<evidence type="ECO:0000313" key="14">
    <source>
        <dbReference type="Proteomes" id="UP000075880"/>
    </source>
</evidence>
<dbReference type="GO" id="GO:0006351">
    <property type="term" value="P:DNA-templated transcription"/>
    <property type="evidence" value="ECO:0007669"/>
    <property type="project" value="InterPro"/>
</dbReference>
<evidence type="ECO:0000256" key="10">
    <source>
        <dbReference type="SAM" id="MobiDB-lite"/>
    </source>
</evidence>
<feature type="region of interest" description="Disordered" evidence="10">
    <location>
        <begin position="272"/>
        <end position="531"/>
    </location>
</feature>
<dbReference type="PANTHER" id="PTHR11477">
    <property type="entry name" value="TRANSCRIPTION FACTOR S-II ZINC FINGER DOMAIN-CONTAINING PROTEIN"/>
    <property type="match status" value="1"/>
</dbReference>
<dbReference type="Gene3D" id="3.30.40.10">
    <property type="entry name" value="Zinc/RING finger domain, C3HC4 (zinc finger)"/>
    <property type="match status" value="1"/>
</dbReference>
<feature type="compositionally biased region" description="Acidic residues" evidence="10">
    <location>
        <begin position="330"/>
        <end position="364"/>
    </location>
</feature>
<evidence type="ECO:0000259" key="12">
    <source>
        <dbReference type="PROSITE" id="PS51321"/>
    </source>
</evidence>
<feature type="compositionally biased region" description="Low complexity" evidence="10">
    <location>
        <begin position="1"/>
        <end position="13"/>
    </location>
</feature>
<dbReference type="InterPro" id="IPR012921">
    <property type="entry name" value="SPOC_C"/>
</dbReference>
<feature type="compositionally biased region" description="Basic and acidic residues" evidence="10">
    <location>
        <begin position="1666"/>
        <end position="1694"/>
    </location>
</feature>
<feature type="coiled-coil region" evidence="9">
    <location>
        <begin position="2248"/>
        <end position="2275"/>
    </location>
</feature>
<evidence type="ECO:0000256" key="4">
    <source>
        <dbReference type="ARBA" id="ARBA00022833"/>
    </source>
</evidence>
<dbReference type="SMART" id="SM00510">
    <property type="entry name" value="TFS2M"/>
    <property type="match status" value="1"/>
</dbReference>
<evidence type="ECO:0000256" key="6">
    <source>
        <dbReference type="ARBA" id="ARBA00023163"/>
    </source>
</evidence>
<feature type="compositionally biased region" description="Low complexity" evidence="10">
    <location>
        <begin position="502"/>
        <end position="521"/>
    </location>
</feature>
<feature type="compositionally biased region" description="Basic residues" evidence="10">
    <location>
        <begin position="1628"/>
        <end position="1644"/>
    </location>
</feature>
<feature type="region of interest" description="Disordered" evidence="10">
    <location>
        <begin position="1123"/>
        <end position="1149"/>
    </location>
</feature>
<proteinExistence type="predicted"/>
<keyword evidence="14" id="KW-1185">Reference proteome</keyword>
<dbReference type="GO" id="GO:0005634">
    <property type="term" value="C:nucleus"/>
    <property type="evidence" value="ECO:0007669"/>
    <property type="project" value="UniProtKB-SubCell"/>
</dbReference>
<dbReference type="InterPro" id="IPR037259">
    <property type="entry name" value="BRK_sf"/>
</dbReference>
<dbReference type="Pfam" id="PF07533">
    <property type="entry name" value="BRK"/>
    <property type="match status" value="1"/>
</dbReference>
<keyword evidence="5" id="KW-0805">Transcription regulation</keyword>
<evidence type="ECO:0008006" key="15">
    <source>
        <dbReference type="Google" id="ProtNLM"/>
    </source>
</evidence>
<feature type="region of interest" description="Disordered" evidence="10">
    <location>
        <begin position="845"/>
        <end position="961"/>
    </location>
</feature>
<feature type="compositionally biased region" description="Basic and acidic residues" evidence="10">
    <location>
        <begin position="1750"/>
        <end position="1761"/>
    </location>
</feature>
<dbReference type="SUPFAM" id="SSF57903">
    <property type="entry name" value="FYVE/PHD zinc finger"/>
    <property type="match status" value="1"/>
</dbReference>
<feature type="compositionally biased region" description="Polar residues" evidence="10">
    <location>
        <begin position="1061"/>
        <end position="1071"/>
    </location>
</feature>
<feature type="region of interest" description="Disordered" evidence="10">
    <location>
        <begin position="2117"/>
        <end position="2148"/>
    </location>
</feature>
<dbReference type="PROSITE" id="PS50016">
    <property type="entry name" value="ZF_PHD_2"/>
    <property type="match status" value="1"/>
</dbReference>
<feature type="domain" description="PHD-type" evidence="11">
    <location>
        <begin position="990"/>
        <end position="1044"/>
    </location>
</feature>
<dbReference type="InterPro" id="IPR019787">
    <property type="entry name" value="Znf_PHD-finger"/>
</dbReference>
<dbReference type="InterPro" id="IPR019786">
    <property type="entry name" value="Zinc_finger_PHD-type_CS"/>
</dbReference>
<dbReference type="InterPro" id="IPR013083">
    <property type="entry name" value="Znf_RING/FYVE/PHD"/>
</dbReference>
<dbReference type="SUPFAM" id="SSF46942">
    <property type="entry name" value="Elongation factor TFIIS domain 2"/>
    <property type="match status" value="1"/>
</dbReference>
<dbReference type="PROSITE" id="PS01359">
    <property type="entry name" value="ZF_PHD_1"/>
    <property type="match status" value="1"/>
</dbReference>
<sequence length="2477" mass="264499">MSSSVFKVYSSSSRDGFEDDAGSSVAREADLNDSGAVHEDLKIDSNLVILVNKDGTVSVDQNTLQSLLANETTDTSVSVVRITSPTPSIENEIEEEQRRFKEAKQQLDTEAGDAGSSNDDSSEESNSVAGTSSGASSVTGVATRRGRVAPSRKGAGAGTMEDSDDPRHVSLTVEAYYPPEEASSFAAQVLSLTGYQHPLRKETVDIDYLKHTVMNDHCYTPLTSPTQKLPPRASFDASEVDSCEESSLSLSSRPKVITLSNPSSKIVDRRKSFGPKFLKTPPGVPVVRGGTGDDAKYRKSLAAPAPAPRQEQQKQKANRAARSTASPDPVELDDVEDEDDDEVDFDYSEEDESSYSEEDDDEMDADFRVSGTPSVRKRKPPTKIKASPKTPSRSQFKKLDMKELAEKEAIKEGGKHKMVKVVGSKSSTPGRKLSWQQQAVGKVTGQTPKLVKKELTNPRANIGQTPTSAGPSTPTVSNSKPHGSLPNLSKAQPKAEVIQTKATPATPATPTTPTANVVVPGPKKEKKPKSNAHDTALLNDMTALFSAPDIIKKVSSSKATTPTTPGGAATTSPLAATSVTSAPSPVTVKPIAVNASVANPVEPVPVSVAPVIPQANPAAEQRLDLINAIVQEELRQPNVVTLPAGGSIVSPLQLSAPSVEIPSIVKMLETSASAVDSSGSLMHAMLPEIKPMEHVQPPPPVDLLPDTSILEALTSNDDALPEDLLEHVAELAKNKELQEILDKQVLGVIGTAPLLGQPAMPMTGVLPNLMPAEQQTLVMQQPTTSIATFPMEHNTHTPVYTEPAVLEQPVMPTTATDIPAPAVKEQPTVRKEAILVRRSDGRVITLPPIEAPATRASKRRAQGGGTPTLRTPSGRSPVVAGGTEQLAGVPPVEPAPLAQTPKPTRLLKGGVQTPSPSRPATPGHPGDESGTAELVIDESKGKRANNKVRQSVDSRAKRTSTTSVAIAVEAAQDDDLESDESWNSEDDPDRLWCICRQPHNNRFMICCDSCEDWFHGKCVNITKAMGQQMEHDGIEWTCPNCLKKKQDRQQPKMTEFLVTTSTDGSKASKTPINAKPAPGIKASTTAPAEKETNCIVCSKPAKPSSIYCSDDCIRKHASNAVASTGQVPAAKVEKPKERPPASPSVLSPTLSKDNNVVIVMERKTGRCITGKNAPSLENLKSWLEAHPTFELVPPGSVQASIIIAKQAEVRKAQLAKEAAEKKVAAAVGTGPPGHMPTASTASGAQSPKIQSQLKLNEQKKLVISAHAASPTMSSIKTASATIASPKHATQKVFPSTASASGVKGTATPSTPSISRTMSSSANQQKGVAGASNATVQSSTTPVNTSAGSKQKKQTTPSSVASAEPVRQSQGSKASTPGGENIRVTVKKTLKEHLMQRTSELKEDSPITRLTEEEIDQFVSNTERELFVLFNKDTGMKYRTKYRSLVFNIKDRKNLSLFQKISEKSIEPKQLVRMTAEELASQELAQWRENETKHQLEMIKKSELDLLACAKNYVLKTHKGEEVIEGKTDDRVQLDPSAPVEDVVSLLNNSAVSSTSELDDSSSGMKDSLYRLKDYDYGGYGKSYTGVYGSGSISSSSSNVPTVSVGSKSDAALLSGAGASSSSSSSRKKESRRSSRSRSRSRGRKHERDRSRDRSRSKHKRKRSRDRSHDRHLSRDRDRDRERDKERDRERDRDRDRHHRGRERSKERSKHDRKGSREKDGSKGSSEKHRSSIGTTRGTDGADPSTNKTTPEAERKEDKNEAQSKLVGMSKKRTGEPTAKALAEEPKTTASSVGAEEKATEAKTAIINTQDKERTENETEPMKDSEVKSIKSTDGALVLPTTTSTVEGKESSSKDSKADQDQEPTSTVTIPTPPHYPYEEEPPGEAAAPVIDERQLEAEKDHWKGSVHMVDVASVEMSIRSVSGEVHDVTKDFTEDLNICGTIKPEIVWEYIGQIKKSPNKEVCLVRFHSTESSAYYTLYNHLHSRKRYSVVKSPSSAIKDFYIFPLPAEQMIPMILKPVRGIGIVEGECKPNLLLGIMVKIRGGKRGPPSNATSAQPQLKIARRQSKHSMGTPGSKGSVGSSASSTETLLQQVITKYATKPSSVAGGGSVVKEGSSELGAAQHSKQVKNSTAMEAGAEKGTRKPQAKDSMDMDIDMDIIKAPITGKASNVSSALAMVGDGNSNSSSTSATARASMVESSAMLIDEDDDAPYSPGGGSDDSNFADVTAIVDTVKTRGTASADPSLDPESKRIQLAMDELNRKIAEQKNEIVGLMSMAELKEDEINSAITPSLIQDIPIPSNLSEILASIKGGSSGGSGAVTGAIGSESLAAPSVAGMGMNVSEISPALVNDADTDAALDDEYNPTAPSIFANYKAASIPYPAIPIANSQGDIDERILPTSMLPAAPTPNVTPFDMVAPLATQAGLVTGLSGALPASVSTAATPAGGNGESRLAKLSEEELLSMVPDDAILPDSSSKDP</sequence>
<dbReference type="SMART" id="SM00249">
    <property type="entry name" value="PHD"/>
    <property type="match status" value="1"/>
</dbReference>
<protein>
    <recommendedName>
        <fullName evidence="15">PHD-type domain-containing protein</fullName>
    </recommendedName>
</protein>
<dbReference type="CDD" id="cd22581">
    <property type="entry name" value="SPOC_PPS-like"/>
    <property type="match status" value="1"/>
</dbReference>
<feature type="compositionally biased region" description="Basic and acidic residues" evidence="10">
    <location>
        <begin position="1846"/>
        <end position="1859"/>
    </location>
</feature>
<dbReference type="Gene3D" id="3.40.5.120">
    <property type="match status" value="1"/>
</dbReference>
<dbReference type="InterPro" id="IPR036575">
    <property type="entry name" value="TFIIS_cen_dom_sf"/>
</dbReference>
<feature type="compositionally biased region" description="Basic and acidic residues" evidence="10">
    <location>
        <begin position="1703"/>
        <end position="1729"/>
    </location>
</feature>
<dbReference type="SUPFAM" id="SSF160481">
    <property type="entry name" value="BRK domain-like"/>
    <property type="match status" value="1"/>
</dbReference>
<organism evidence="13 14">
    <name type="scientific">Anopheles atroparvus</name>
    <name type="common">European mosquito</name>
    <dbReference type="NCBI Taxonomy" id="41427"/>
    <lineage>
        <taxon>Eukaryota</taxon>
        <taxon>Metazoa</taxon>
        <taxon>Ecdysozoa</taxon>
        <taxon>Arthropoda</taxon>
        <taxon>Hexapoda</taxon>
        <taxon>Insecta</taxon>
        <taxon>Pterygota</taxon>
        <taxon>Neoptera</taxon>
        <taxon>Endopterygota</taxon>
        <taxon>Diptera</taxon>
        <taxon>Nematocera</taxon>
        <taxon>Culicoidea</taxon>
        <taxon>Culicidae</taxon>
        <taxon>Anophelinae</taxon>
        <taxon>Anopheles</taxon>
    </lineage>
</organism>
<feature type="region of interest" description="Disordered" evidence="10">
    <location>
        <begin position="1293"/>
        <end position="1381"/>
    </location>
</feature>
<feature type="compositionally biased region" description="Low complexity" evidence="10">
    <location>
        <begin position="1307"/>
        <end position="1320"/>
    </location>
</feature>
<evidence type="ECO:0000256" key="1">
    <source>
        <dbReference type="ARBA" id="ARBA00004123"/>
    </source>
</evidence>
<dbReference type="PROSITE" id="PS51321">
    <property type="entry name" value="TFIIS_CENTRAL"/>
    <property type="match status" value="1"/>
</dbReference>
<feature type="compositionally biased region" description="Polar residues" evidence="10">
    <location>
        <begin position="424"/>
        <end position="447"/>
    </location>
</feature>
<feature type="compositionally biased region" description="Polar residues" evidence="10">
    <location>
        <begin position="2123"/>
        <end position="2132"/>
    </location>
</feature>
<feature type="compositionally biased region" description="Basic and acidic residues" evidence="10">
    <location>
        <begin position="1809"/>
        <end position="1830"/>
    </location>
</feature>
<dbReference type="Proteomes" id="UP000075880">
    <property type="component" value="Unassembled WGS sequence"/>
</dbReference>
<evidence type="ECO:0000259" key="11">
    <source>
        <dbReference type="PROSITE" id="PS50016"/>
    </source>
</evidence>
<evidence type="ECO:0000256" key="7">
    <source>
        <dbReference type="ARBA" id="ARBA00023242"/>
    </source>
</evidence>
<evidence type="ECO:0000256" key="3">
    <source>
        <dbReference type="ARBA" id="ARBA00022771"/>
    </source>
</evidence>
<feature type="region of interest" description="Disordered" evidence="10">
    <location>
        <begin position="73"/>
        <end position="167"/>
    </location>
</feature>
<feature type="domain" description="TFIIS central" evidence="12">
    <location>
        <begin position="1381"/>
        <end position="1506"/>
    </location>
</feature>
<feature type="region of interest" description="Disordered" evidence="10">
    <location>
        <begin position="1614"/>
        <end position="1884"/>
    </location>
</feature>
<dbReference type="InterPro" id="IPR003618">
    <property type="entry name" value="TFIIS_cen_dom"/>
</dbReference>
<feature type="compositionally biased region" description="Low complexity" evidence="10">
    <location>
        <begin position="112"/>
        <end position="143"/>
    </location>
</feature>
<feature type="region of interest" description="Disordered" evidence="10">
    <location>
        <begin position="1226"/>
        <end position="1249"/>
    </location>
</feature>
<dbReference type="SMART" id="SM00592">
    <property type="entry name" value="BRK"/>
    <property type="match status" value="1"/>
</dbReference>
<keyword evidence="3 8" id="KW-0863">Zinc-finger</keyword>
<dbReference type="Pfam" id="PF00628">
    <property type="entry name" value="PHD"/>
    <property type="match status" value="1"/>
</dbReference>
<dbReference type="PANTHER" id="PTHR11477:SF51">
    <property type="entry name" value="PROTEIN PARTNER OF SNF, ISOFORM B"/>
    <property type="match status" value="1"/>
</dbReference>
<dbReference type="Gene3D" id="1.10.472.30">
    <property type="entry name" value="Transcription elongation factor S-II, central domain"/>
    <property type="match status" value="1"/>
</dbReference>
<dbReference type="InterPro" id="IPR006576">
    <property type="entry name" value="BRK_domain"/>
</dbReference>
<comment type="subcellular location">
    <subcellularLocation>
        <location evidence="1">Nucleus</location>
    </subcellularLocation>
</comment>
<feature type="compositionally biased region" description="Basic and acidic residues" evidence="10">
    <location>
        <begin position="397"/>
        <end position="415"/>
    </location>
</feature>
<keyword evidence="2" id="KW-0479">Metal-binding</keyword>
<dbReference type="CDD" id="cd15552">
    <property type="entry name" value="PHD_PHF3_like"/>
    <property type="match status" value="1"/>
</dbReference>
<feature type="compositionally biased region" description="Polar residues" evidence="10">
    <location>
        <begin position="1731"/>
        <end position="1749"/>
    </location>
</feature>
<evidence type="ECO:0000256" key="5">
    <source>
        <dbReference type="ARBA" id="ARBA00023015"/>
    </source>
</evidence>
<evidence type="ECO:0000256" key="2">
    <source>
        <dbReference type="ARBA" id="ARBA00022723"/>
    </source>
</evidence>
<feature type="compositionally biased region" description="Polar residues" evidence="10">
    <location>
        <begin position="1321"/>
        <end position="1374"/>
    </location>
</feature>
<evidence type="ECO:0000256" key="9">
    <source>
        <dbReference type="SAM" id="Coils"/>
    </source>
</evidence>
<feature type="compositionally biased region" description="Polar residues" evidence="10">
    <location>
        <begin position="73"/>
        <end position="89"/>
    </location>
</feature>
<feature type="compositionally biased region" description="Basic residues" evidence="10">
    <location>
        <begin position="1654"/>
        <end position="1665"/>
    </location>
</feature>
<evidence type="ECO:0000313" key="13">
    <source>
        <dbReference type="EnsemblMetazoa" id="ENSAATROPP006008"/>
    </source>
</evidence>
<evidence type="ECO:0000256" key="8">
    <source>
        <dbReference type="PROSITE-ProRule" id="PRU00146"/>
    </source>
</evidence>
<keyword evidence="7" id="KW-0539">Nucleus</keyword>
<keyword evidence="4" id="KW-0862">Zinc</keyword>
<keyword evidence="6" id="KW-0804">Transcription</keyword>
<dbReference type="Pfam" id="PF07744">
    <property type="entry name" value="SPOC"/>
    <property type="match status" value="1"/>
</dbReference>
<reference evidence="13" key="1">
    <citation type="submission" date="2024-04" db="UniProtKB">
        <authorList>
            <consortium name="EnsemblMetazoa"/>
        </authorList>
    </citation>
    <scope>IDENTIFICATION</scope>
    <source>
        <strain evidence="13">EBRO</strain>
    </source>
</reference>
<keyword evidence="9" id="KW-0175">Coiled coil</keyword>
<feature type="compositionally biased region" description="Polar residues" evidence="10">
    <location>
        <begin position="458"/>
        <end position="490"/>
    </location>
</feature>
<dbReference type="InterPro" id="IPR011011">
    <property type="entry name" value="Znf_FYVE_PHD"/>
</dbReference>
<name>A0AAG5D5U3_ANOAO</name>
<dbReference type="InterPro" id="IPR001965">
    <property type="entry name" value="Znf_PHD"/>
</dbReference>
<feature type="region of interest" description="Disordered" evidence="10">
    <location>
        <begin position="1061"/>
        <end position="1084"/>
    </location>
</feature>
<dbReference type="Pfam" id="PF07500">
    <property type="entry name" value="TFIIS_M"/>
    <property type="match status" value="1"/>
</dbReference>
<feature type="compositionally biased region" description="Polar residues" evidence="10">
    <location>
        <begin position="1237"/>
        <end position="1249"/>
    </location>
</feature>
<feature type="compositionally biased region" description="Low complexity" evidence="10">
    <location>
        <begin position="2075"/>
        <end position="2084"/>
    </location>
</feature>
<feature type="compositionally biased region" description="Basic and acidic residues" evidence="10">
    <location>
        <begin position="2136"/>
        <end position="2148"/>
    </location>
</feature>
<feature type="region of interest" description="Disordered" evidence="10">
    <location>
        <begin position="2045"/>
        <end position="2084"/>
    </location>
</feature>
<dbReference type="GO" id="GO:0008270">
    <property type="term" value="F:zinc ion binding"/>
    <property type="evidence" value="ECO:0007669"/>
    <property type="project" value="UniProtKB-KW"/>
</dbReference>
<feature type="region of interest" description="Disordered" evidence="10">
    <location>
        <begin position="1"/>
        <end position="26"/>
    </location>
</feature>
<dbReference type="EnsemblMetazoa" id="ENSAATROPT006672">
    <property type="protein sequence ID" value="ENSAATROPP006008"/>
    <property type="gene ID" value="ENSAATROPG005421"/>
</dbReference>